<dbReference type="Gene3D" id="2.30.38.10">
    <property type="entry name" value="Luciferase, Domain 3"/>
    <property type="match status" value="1"/>
</dbReference>
<organism evidence="4 5">
    <name type="scientific">Megaselia scalaris</name>
    <name type="common">Humpbacked fly</name>
    <name type="synonym">Phora scalaris</name>
    <dbReference type="NCBI Taxonomy" id="36166"/>
    <lineage>
        <taxon>Eukaryota</taxon>
        <taxon>Metazoa</taxon>
        <taxon>Ecdysozoa</taxon>
        <taxon>Arthropoda</taxon>
        <taxon>Hexapoda</taxon>
        <taxon>Insecta</taxon>
        <taxon>Pterygota</taxon>
        <taxon>Neoptera</taxon>
        <taxon>Endopterygota</taxon>
        <taxon>Diptera</taxon>
        <taxon>Brachycera</taxon>
        <taxon>Muscomorpha</taxon>
        <taxon>Platypezoidea</taxon>
        <taxon>Phoridae</taxon>
        <taxon>Megaseliini</taxon>
        <taxon>Megaselia</taxon>
    </lineage>
</organism>
<evidence type="ECO:0000313" key="4">
    <source>
        <dbReference type="EnsemblMetazoa" id="MESCA011258-PA"/>
    </source>
</evidence>
<dbReference type="InterPro" id="IPR000873">
    <property type="entry name" value="AMP-dep_synth/lig_dom"/>
</dbReference>
<dbReference type="Gene3D" id="3.40.50.980">
    <property type="match status" value="1"/>
</dbReference>
<reference evidence="4" key="2">
    <citation type="submission" date="2015-06" db="UniProtKB">
        <authorList>
            <consortium name="EnsemblMetazoa"/>
        </authorList>
    </citation>
    <scope>IDENTIFICATION</scope>
</reference>
<sequence>MKSLNIFFSSGAPLPCETLKNFKEILSPNCRIIQGFACTEKGGITMDLYGKVYGSCGTVAPNVEVKIIDDNGHSLGPNENGEIVARNFHPWKGYYNDEEITREKLNFSEKF</sequence>
<comment type="subcellular location">
    <subcellularLocation>
        <location evidence="1">Peroxisome</location>
    </subcellularLocation>
</comment>
<evidence type="ECO:0000313" key="5">
    <source>
        <dbReference type="Proteomes" id="UP000015102"/>
    </source>
</evidence>
<reference evidence="5" key="1">
    <citation type="submission" date="2013-02" db="EMBL/GenBank/DDBJ databases">
        <authorList>
            <person name="Hughes D."/>
        </authorList>
    </citation>
    <scope>NUCLEOTIDE SEQUENCE</scope>
    <source>
        <strain>Durham</strain>
        <strain evidence="5">NC isolate 2 -- Noor lab</strain>
    </source>
</reference>
<dbReference type="EMBL" id="CAQQ02384743">
    <property type="status" value="NOT_ANNOTATED_CDS"/>
    <property type="molecule type" value="Genomic_DNA"/>
</dbReference>
<dbReference type="GO" id="GO:0046949">
    <property type="term" value="P:fatty-acyl-CoA biosynthetic process"/>
    <property type="evidence" value="ECO:0007669"/>
    <property type="project" value="TreeGrafter"/>
</dbReference>
<dbReference type="PANTHER" id="PTHR24096">
    <property type="entry name" value="LONG-CHAIN-FATTY-ACID--COA LIGASE"/>
    <property type="match status" value="1"/>
</dbReference>
<dbReference type="AlphaFoldDB" id="T1H4P2"/>
<dbReference type="STRING" id="36166.T1H4P2"/>
<dbReference type="GO" id="GO:0005777">
    <property type="term" value="C:peroxisome"/>
    <property type="evidence" value="ECO:0007669"/>
    <property type="project" value="UniProtKB-SubCell"/>
</dbReference>
<dbReference type="PANTHER" id="PTHR24096:SF353">
    <property type="entry name" value="GH16244P-RELATED"/>
    <property type="match status" value="1"/>
</dbReference>
<keyword evidence="2" id="KW-0576">Peroxisome</keyword>
<dbReference type="EnsemblMetazoa" id="MESCA011258-RA">
    <property type="protein sequence ID" value="MESCA011258-PA"/>
    <property type="gene ID" value="MESCA011258"/>
</dbReference>
<feature type="domain" description="AMP-dependent synthetase/ligase" evidence="3">
    <location>
        <begin position="2"/>
        <end position="95"/>
    </location>
</feature>
<accession>T1H4P2</accession>
<evidence type="ECO:0000256" key="1">
    <source>
        <dbReference type="ARBA" id="ARBA00004275"/>
    </source>
</evidence>
<dbReference type="HOGENOM" id="CLU_2161220_0_0_1"/>
<dbReference type="EMBL" id="CAQQ02384744">
    <property type="status" value="NOT_ANNOTATED_CDS"/>
    <property type="molecule type" value="Genomic_DNA"/>
</dbReference>
<name>T1H4P2_MEGSC</name>
<dbReference type="SUPFAM" id="SSF56801">
    <property type="entry name" value="Acetyl-CoA synthetase-like"/>
    <property type="match status" value="1"/>
</dbReference>
<protein>
    <recommendedName>
        <fullName evidence="3">AMP-dependent synthetase/ligase domain-containing protein</fullName>
    </recommendedName>
</protein>
<proteinExistence type="predicted"/>
<dbReference type="Pfam" id="PF00501">
    <property type="entry name" value="AMP-binding"/>
    <property type="match status" value="1"/>
</dbReference>
<dbReference type="Proteomes" id="UP000015102">
    <property type="component" value="Unassembled WGS sequence"/>
</dbReference>
<evidence type="ECO:0000256" key="2">
    <source>
        <dbReference type="ARBA" id="ARBA00023140"/>
    </source>
</evidence>
<evidence type="ECO:0000259" key="3">
    <source>
        <dbReference type="Pfam" id="PF00501"/>
    </source>
</evidence>
<dbReference type="GO" id="GO:0004467">
    <property type="term" value="F:long-chain fatty acid-CoA ligase activity"/>
    <property type="evidence" value="ECO:0007669"/>
    <property type="project" value="TreeGrafter"/>
</dbReference>
<keyword evidence="5" id="KW-1185">Reference proteome</keyword>